<protein>
    <recommendedName>
        <fullName evidence="3">RHS repeat-associated core domain-containing protein</fullName>
    </recommendedName>
</protein>
<evidence type="ECO:0000313" key="1">
    <source>
        <dbReference type="EMBL" id="NOU62355.1"/>
    </source>
</evidence>
<feature type="non-terminal residue" evidence="1">
    <location>
        <position position="91"/>
    </location>
</feature>
<organism evidence="1 2">
    <name type="scientific">Marinifilum caeruleilacunae</name>
    <dbReference type="NCBI Taxonomy" id="2499076"/>
    <lineage>
        <taxon>Bacteria</taxon>
        <taxon>Pseudomonadati</taxon>
        <taxon>Bacteroidota</taxon>
        <taxon>Bacteroidia</taxon>
        <taxon>Marinilabiliales</taxon>
        <taxon>Marinifilaceae</taxon>
    </lineage>
</organism>
<evidence type="ECO:0000313" key="2">
    <source>
        <dbReference type="Proteomes" id="UP000732105"/>
    </source>
</evidence>
<dbReference type="Proteomes" id="UP000732105">
    <property type="component" value="Unassembled WGS sequence"/>
</dbReference>
<accession>A0ABX1X1Q5</accession>
<gene>
    <name evidence="1" type="ORF">ELS83_21425</name>
</gene>
<proteinExistence type="predicted"/>
<sequence>MRQRGANNQAYYDGSLSAMAWKTAGRKRHTYSFSYDNWKNLSAANSSDHPYTTEYMYGRNGNINFLKRKDNLGLYQHFEYDYQGNQLKKLW</sequence>
<reference evidence="1 2" key="1">
    <citation type="submission" date="2018-12" db="EMBL/GenBank/DDBJ databases">
        <title>Marinifilum JC070 sp. nov., a marine bacterium isolated from Yongle Blue Hole in the South China Sea.</title>
        <authorList>
            <person name="Fu T."/>
        </authorList>
    </citation>
    <scope>NUCLEOTIDE SEQUENCE [LARGE SCALE GENOMIC DNA]</scope>
    <source>
        <strain evidence="1 2">JC070</strain>
    </source>
</reference>
<name>A0ABX1X1Q5_9BACT</name>
<comment type="caution">
    <text evidence="1">The sequence shown here is derived from an EMBL/GenBank/DDBJ whole genome shotgun (WGS) entry which is preliminary data.</text>
</comment>
<dbReference type="EMBL" id="RZNH01000079">
    <property type="protein sequence ID" value="NOU62355.1"/>
    <property type="molecule type" value="Genomic_DNA"/>
</dbReference>
<keyword evidence="2" id="KW-1185">Reference proteome</keyword>
<evidence type="ECO:0008006" key="3">
    <source>
        <dbReference type="Google" id="ProtNLM"/>
    </source>
</evidence>
<dbReference type="RefSeq" id="WP_171597604.1">
    <property type="nucleotide sequence ID" value="NZ_RZNH01000079.1"/>
</dbReference>